<dbReference type="AlphaFoldDB" id="A0A922JXS3"/>
<gene>
    <name evidence="2" type="ORF">I3842_03G249400</name>
</gene>
<feature type="transmembrane region" description="Helical" evidence="1">
    <location>
        <begin position="12"/>
        <end position="29"/>
    </location>
</feature>
<protein>
    <submittedName>
        <fullName evidence="2">Uncharacterized protein</fullName>
    </submittedName>
</protein>
<reference evidence="2" key="1">
    <citation type="submission" date="2021-01" db="EMBL/GenBank/DDBJ databases">
        <authorList>
            <person name="Lovell J.T."/>
            <person name="Bentley N."/>
            <person name="Bhattarai G."/>
            <person name="Jenkins J.W."/>
            <person name="Sreedasyam A."/>
            <person name="Alarcon Y."/>
            <person name="Bock C."/>
            <person name="Boston L."/>
            <person name="Carlson J."/>
            <person name="Cervantes K."/>
            <person name="Clermont K."/>
            <person name="Krom N."/>
            <person name="Kubenka K."/>
            <person name="Mamidi S."/>
            <person name="Mattison C."/>
            <person name="Monteros M."/>
            <person name="Pisani C."/>
            <person name="Plott C."/>
            <person name="Rajasekar S."/>
            <person name="Rhein H.S."/>
            <person name="Rohla C."/>
            <person name="Song M."/>
            <person name="Hilaire R.S."/>
            <person name="Shu S."/>
            <person name="Wells L."/>
            <person name="Wang X."/>
            <person name="Webber J."/>
            <person name="Heerema R.J."/>
            <person name="Klein P."/>
            <person name="Conner P."/>
            <person name="Grauke L."/>
            <person name="Grimwood J."/>
            <person name="Schmutz J."/>
            <person name="Randall J.J."/>
        </authorList>
    </citation>
    <scope>NUCLEOTIDE SEQUENCE</scope>
    <source>
        <tissue evidence="2">Leaf</tissue>
    </source>
</reference>
<evidence type="ECO:0000313" key="2">
    <source>
        <dbReference type="EMBL" id="KAG6724236.1"/>
    </source>
</evidence>
<accession>A0A922JXS3</accession>
<proteinExistence type="predicted"/>
<dbReference type="EMBL" id="CM031827">
    <property type="protein sequence ID" value="KAG6724236.1"/>
    <property type="molecule type" value="Genomic_DNA"/>
</dbReference>
<evidence type="ECO:0000313" key="3">
    <source>
        <dbReference type="Proteomes" id="UP000811246"/>
    </source>
</evidence>
<dbReference type="Proteomes" id="UP000811246">
    <property type="component" value="Chromosome 3"/>
</dbReference>
<organism evidence="2 3">
    <name type="scientific">Carya illinoinensis</name>
    <name type="common">Pecan</name>
    <dbReference type="NCBI Taxonomy" id="32201"/>
    <lineage>
        <taxon>Eukaryota</taxon>
        <taxon>Viridiplantae</taxon>
        <taxon>Streptophyta</taxon>
        <taxon>Embryophyta</taxon>
        <taxon>Tracheophyta</taxon>
        <taxon>Spermatophyta</taxon>
        <taxon>Magnoliopsida</taxon>
        <taxon>eudicotyledons</taxon>
        <taxon>Gunneridae</taxon>
        <taxon>Pentapetalae</taxon>
        <taxon>rosids</taxon>
        <taxon>fabids</taxon>
        <taxon>Fagales</taxon>
        <taxon>Juglandaceae</taxon>
        <taxon>Carya</taxon>
    </lineage>
</organism>
<keyword evidence="1" id="KW-0472">Membrane</keyword>
<keyword evidence="1" id="KW-1133">Transmembrane helix</keyword>
<sequence length="174" mass="19954">MLFSMRRLEGRTVSFGLFLSIGFCVVLIHCKFLQSEAPKEKCALQCLLQYINPILKNSQHRLKGNLLYAIESVLKHVETCPFHKTQTQYYSNIACPPFGQSNSLAGSSCLSQTQPPRRRCNQWSFGRGPCRRHEAGLRVSATVSLSPSNFQTSRSLEFIWNFVVRMESWKCWDN</sequence>
<evidence type="ECO:0000256" key="1">
    <source>
        <dbReference type="SAM" id="Phobius"/>
    </source>
</evidence>
<comment type="caution">
    <text evidence="2">The sequence shown here is derived from an EMBL/GenBank/DDBJ whole genome shotgun (WGS) entry which is preliminary data.</text>
</comment>
<name>A0A922JXS3_CARIL</name>
<keyword evidence="1" id="KW-0812">Transmembrane</keyword>